<name>A0A4U0U1B9_9PEZI</name>
<proteinExistence type="predicted"/>
<dbReference type="PROSITE" id="PS50181">
    <property type="entry name" value="FBOX"/>
    <property type="match status" value="1"/>
</dbReference>
<feature type="domain" description="F-box" evidence="1">
    <location>
        <begin position="4"/>
        <end position="50"/>
    </location>
</feature>
<dbReference type="InterPro" id="IPR001810">
    <property type="entry name" value="F-box_dom"/>
</dbReference>
<dbReference type="SUPFAM" id="SSF81383">
    <property type="entry name" value="F-box domain"/>
    <property type="match status" value="1"/>
</dbReference>
<protein>
    <recommendedName>
        <fullName evidence="1">F-box domain-containing protein</fullName>
    </recommendedName>
</protein>
<gene>
    <name evidence="2" type="ORF">B0A50_02914</name>
</gene>
<reference evidence="2 3" key="1">
    <citation type="submission" date="2017-03" db="EMBL/GenBank/DDBJ databases">
        <title>Genomes of endolithic fungi from Antarctica.</title>
        <authorList>
            <person name="Coleine C."/>
            <person name="Masonjones S."/>
            <person name="Stajich J.E."/>
        </authorList>
    </citation>
    <scope>NUCLEOTIDE SEQUENCE [LARGE SCALE GENOMIC DNA]</scope>
    <source>
        <strain evidence="2 3">CCFEE 6315</strain>
    </source>
</reference>
<dbReference type="AlphaFoldDB" id="A0A4U0U1B9"/>
<dbReference type="Proteomes" id="UP000308549">
    <property type="component" value="Unassembled WGS sequence"/>
</dbReference>
<keyword evidence="3" id="KW-1185">Reference proteome</keyword>
<organism evidence="2 3">
    <name type="scientific">Salinomyces thailandicus</name>
    <dbReference type="NCBI Taxonomy" id="706561"/>
    <lineage>
        <taxon>Eukaryota</taxon>
        <taxon>Fungi</taxon>
        <taxon>Dikarya</taxon>
        <taxon>Ascomycota</taxon>
        <taxon>Pezizomycotina</taxon>
        <taxon>Dothideomycetes</taxon>
        <taxon>Dothideomycetidae</taxon>
        <taxon>Mycosphaerellales</taxon>
        <taxon>Teratosphaeriaceae</taxon>
        <taxon>Salinomyces</taxon>
    </lineage>
</organism>
<evidence type="ECO:0000313" key="2">
    <source>
        <dbReference type="EMBL" id="TKA28587.1"/>
    </source>
</evidence>
<dbReference type="InterPro" id="IPR036047">
    <property type="entry name" value="F-box-like_dom_sf"/>
</dbReference>
<evidence type="ECO:0000313" key="3">
    <source>
        <dbReference type="Proteomes" id="UP000308549"/>
    </source>
</evidence>
<comment type="caution">
    <text evidence="2">The sequence shown here is derived from an EMBL/GenBank/DDBJ whole genome shotgun (WGS) entry which is preliminary data.</text>
</comment>
<evidence type="ECO:0000259" key="1">
    <source>
        <dbReference type="PROSITE" id="PS50181"/>
    </source>
</evidence>
<sequence length="416" mass="46632">MSPSARLDALPEELLAEIAIACDALSALRLSATCQKIRSAVYTGLTFRQVLEASQRYSWQKSSLQLEPVQALAHKKGVKNKHEATNVWARYAVADYKAWELVQTESPLETPEAFLHWLPELCTVKHPFIYQQCWDRPLRDMNQQPLEQVFCQAMAVLASEDEMPQLSKILMTQETGILPNGTEAKDFLWALCAVATALRRSLRTLPRRAPWPSTSAANVPNIPLPTALQLNFASNPDPPQPFSKSKAFVLWFDHWNEAHAFDNPDYFTRGTWCGYYTSLTLQPRGHPIDPPMTNINFRVTPLPQGQAGAVKIEAEGCQDGIGPFDIRGRLGRRQINEHGDTSGEVQMMCRKVYSNIRTSWYWDLRVTPFGLVGFWGGPAFGAGSDETGMRRLGLVWLWKEEWTATAPSCGTAPVVA</sequence>
<dbReference type="EMBL" id="NAJL01000017">
    <property type="protein sequence ID" value="TKA28587.1"/>
    <property type="molecule type" value="Genomic_DNA"/>
</dbReference>
<accession>A0A4U0U1B9</accession>
<dbReference type="OrthoDB" id="5139943at2759"/>